<keyword evidence="2" id="KW-1185">Reference proteome</keyword>
<dbReference type="RefSeq" id="WP_013293319.1">
    <property type="nucleotide sequence ID" value="NC_014394.1"/>
</dbReference>
<dbReference type="EMBL" id="CP002159">
    <property type="protein sequence ID" value="ADL55380.1"/>
    <property type="molecule type" value="Genomic_DNA"/>
</dbReference>
<dbReference type="Proteomes" id="UP000001235">
    <property type="component" value="Chromosome"/>
</dbReference>
<sequence length="181" mass="18630">MRNNGTGFDTATVTTSLGTIAAPLTVTAPAGIVIVNTGAGVTATNNGNGLMTINSTATAAVTVNNTGNGAVNVTASGSNPITLTHTGDDDFTYPVIVAGLGLGSALGGSNASNTSISGTICTIVASSSSAMFMIHLLYFSKLYRIACHFFWTRIAVRKHTQNENYLHPESYALIRLNDGIT</sequence>
<dbReference type="KEGG" id="gca:Galf_1354"/>
<gene>
    <name evidence="1" type="ordered locus">Galf_1354</name>
</gene>
<dbReference type="STRING" id="395494.Galf_1354"/>
<dbReference type="AlphaFoldDB" id="D9SFT3"/>
<organism evidence="1 2">
    <name type="scientific">Gallionella capsiferriformans (strain ES-2)</name>
    <name type="common">Gallionella ferruginea capsiferriformans (strain ES-2)</name>
    <dbReference type="NCBI Taxonomy" id="395494"/>
    <lineage>
        <taxon>Bacteria</taxon>
        <taxon>Pseudomonadati</taxon>
        <taxon>Pseudomonadota</taxon>
        <taxon>Betaproteobacteria</taxon>
        <taxon>Nitrosomonadales</taxon>
        <taxon>Gallionellaceae</taxon>
        <taxon>Gallionella</taxon>
    </lineage>
</organism>
<dbReference type="HOGENOM" id="CLU_1487021_0_0_4"/>
<proteinExistence type="predicted"/>
<accession>D9SFT3</accession>
<protein>
    <submittedName>
        <fullName evidence="1">Uncharacterized protein</fullName>
    </submittedName>
</protein>
<evidence type="ECO:0000313" key="1">
    <source>
        <dbReference type="EMBL" id="ADL55380.1"/>
    </source>
</evidence>
<reference evidence="1 2" key="1">
    <citation type="submission" date="2010-08" db="EMBL/GenBank/DDBJ databases">
        <title>Complete sequence of Gallionella capsiferriformans ES-2.</title>
        <authorList>
            <consortium name="US DOE Joint Genome Institute"/>
            <person name="Lucas S."/>
            <person name="Copeland A."/>
            <person name="Lapidus A."/>
            <person name="Cheng J.-F."/>
            <person name="Bruce D."/>
            <person name="Goodwin L."/>
            <person name="Pitluck S."/>
            <person name="Chertkov O."/>
            <person name="Davenport K.W."/>
            <person name="Detter J.C."/>
            <person name="Han C."/>
            <person name="Tapia R."/>
            <person name="Land M."/>
            <person name="Hauser L."/>
            <person name="Chang Y.-J."/>
            <person name="Jeffries C."/>
            <person name="Kyrpides N."/>
            <person name="Ivanova N."/>
            <person name="Mikhailova N."/>
            <person name="Shelobolina E.S."/>
            <person name="Picardal F."/>
            <person name="Roden E."/>
            <person name="Emerson D."/>
            <person name="Woyke T."/>
        </authorList>
    </citation>
    <scope>NUCLEOTIDE SEQUENCE [LARGE SCALE GENOMIC DNA]</scope>
    <source>
        <strain evidence="1 2">ES-2</strain>
    </source>
</reference>
<name>D9SFT3_GALCS</name>
<evidence type="ECO:0000313" key="2">
    <source>
        <dbReference type="Proteomes" id="UP000001235"/>
    </source>
</evidence>